<dbReference type="EMBL" id="LGGX01000025">
    <property type="protein sequence ID" value="KUK86231.1"/>
    <property type="molecule type" value="Genomic_DNA"/>
</dbReference>
<dbReference type="PANTHER" id="PTHR12714:SF9">
    <property type="entry name" value="PROTEIN-S-ISOPRENYLCYSTEINE O-METHYLTRANSFERASE"/>
    <property type="match status" value="1"/>
</dbReference>
<evidence type="ECO:0000256" key="4">
    <source>
        <dbReference type="ARBA" id="ARBA00023136"/>
    </source>
</evidence>
<evidence type="ECO:0000256" key="5">
    <source>
        <dbReference type="SAM" id="Phobius"/>
    </source>
</evidence>
<evidence type="ECO:0008006" key="8">
    <source>
        <dbReference type="Google" id="ProtNLM"/>
    </source>
</evidence>
<dbReference type="GO" id="GO:0016740">
    <property type="term" value="F:transferase activity"/>
    <property type="evidence" value="ECO:0007669"/>
    <property type="project" value="UniProtKB-ARBA"/>
</dbReference>
<evidence type="ECO:0000256" key="2">
    <source>
        <dbReference type="ARBA" id="ARBA00022692"/>
    </source>
</evidence>
<dbReference type="Gene3D" id="1.20.120.1630">
    <property type="match status" value="1"/>
</dbReference>
<proteinExistence type="predicted"/>
<evidence type="ECO:0000313" key="6">
    <source>
        <dbReference type="EMBL" id="KUK86231.1"/>
    </source>
</evidence>
<sequence length="195" mass="23503">MELKTIFSIIFFSLFLLTVISNTIIKIKKEKIKPYNFNLKTNDGKLSFLIFVFTNSWIFEVFRNIFFYKDNFLFKDLIPFYFIKTLSSFIFIFGFTIYIISLFDLNSEWVIGTDSKKVKKLVKSGAYSLTRNPMYIFFIIFYFSVFLLLGSIEMLIFFLSSCIIFYLMILNEEKELEEKFKNEYLDYKSKVKRFF</sequence>
<evidence type="ECO:0000256" key="3">
    <source>
        <dbReference type="ARBA" id="ARBA00022989"/>
    </source>
</evidence>
<feature type="transmembrane region" description="Helical" evidence="5">
    <location>
        <begin position="46"/>
        <end position="66"/>
    </location>
</feature>
<dbReference type="Proteomes" id="UP000053467">
    <property type="component" value="Unassembled WGS sequence"/>
</dbReference>
<dbReference type="PANTHER" id="PTHR12714">
    <property type="entry name" value="PROTEIN-S ISOPRENYLCYSTEINE O-METHYLTRANSFERASE"/>
    <property type="match status" value="1"/>
</dbReference>
<feature type="transmembrane region" description="Helical" evidence="5">
    <location>
        <begin position="132"/>
        <end position="149"/>
    </location>
</feature>
<keyword evidence="2 5" id="KW-0812">Transmembrane</keyword>
<organism evidence="6 7">
    <name type="scientific">candidate division TA06 bacterium 34_109</name>
    <dbReference type="NCBI Taxonomy" id="1635277"/>
    <lineage>
        <taxon>Bacteria</taxon>
        <taxon>Bacteria division TA06</taxon>
    </lineage>
</organism>
<gene>
    <name evidence="6" type="ORF">XE03_1662</name>
</gene>
<protein>
    <recommendedName>
        <fullName evidence="8">Isoprenylcysteine carboxyl methyltransferase</fullName>
    </recommendedName>
</protein>
<keyword evidence="3 5" id="KW-1133">Transmembrane helix</keyword>
<evidence type="ECO:0000313" key="7">
    <source>
        <dbReference type="Proteomes" id="UP000053467"/>
    </source>
</evidence>
<name>A0A124G034_UNCT6</name>
<reference evidence="7" key="1">
    <citation type="journal article" date="2015" name="MBio">
        <title>Genome-Resolved Metagenomic Analysis Reveals Roles for Candidate Phyla and Other Microbial Community Members in Biogeochemical Transformations in Oil Reservoirs.</title>
        <authorList>
            <person name="Hu P."/>
            <person name="Tom L."/>
            <person name="Singh A."/>
            <person name="Thomas B.C."/>
            <person name="Baker B.J."/>
            <person name="Piceno Y.M."/>
            <person name="Andersen G.L."/>
            <person name="Banfield J.F."/>
        </authorList>
    </citation>
    <scope>NUCLEOTIDE SEQUENCE [LARGE SCALE GENOMIC DNA]</scope>
</reference>
<dbReference type="InterPro" id="IPR007318">
    <property type="entry name" value="Phopholipid_MeTrfase"/>
</dbReference>
<dbReference type="GO" id="GO:0012505">
    <property type="term" value="C:endomembrane system"/>
    <property type="evidence" value="ECO:0007669"/>
    <property type="project" value="UniProtKB-SubCell"/>
</dbReference>
<feature type="transmembrane region" description="Helical" evidence="5">
    <location>
        <begin position="86"/>
        <end position="111"/>
    </location>
</feature>
<dbReference type="AlphaFoldDB" id="A0A124G034"/>
<dbReference type="Pfam" id="PF04191">
    <property type="entry name" value="PEMT"/>
    <property type="match status" value="1"/>
</dbReference>
<evidence type="ECO:0000256" key="1">
    <source>
        <dbReference type="ARBA" id="ARBA00004127"/>
    </source>
</evidence>
<comment type="subcellular location">
    <subcellularLocation>
        <location evidence="1">Endomembrane system</location>
        <topology evidence="1">Multi-pass membrane protein</topology>
    </subcellularLocation>
</comment>
<feature type="transmembrane region" description="Helical" evidence="5">
    <location>
        <begin position="6"/>
        <end position="25"/>
    </location>
</feature>
<keyword evidence="4 5" id="KW-0472">Membrane</keyword>
<accession>A0A124G034</accession>
<comment type="caution">
    <text evidence="6">The sequence shown here is derived from an EMBL/GenBank/DDBJ whole genome shotgun (WGS) entry which is preliminary data.</text>
</comment>